<dbReference type="InterPro" id="IPR006694">
    <property type="entry name" value="Fatty_acid_hydroxylase"/>
</dbReference>
<feature type="transmembrane region" description="Helical" evidence="5">
    <location>
        <begin position="192"/>
        <end position="213"/>
    </location>
</feature>
<sequence>MDLVLEVCDTIFFDKVYAQLFPKTQEWPMALIKTLGLSPSPILAQQSSKLLNGTTLFNTIKSSAGSISLNQIMQASTQHVYGEEPFLMSPSNYAIGSLFDRTNPLRQLISLTIIVSVFGFILYLGTASLSYALVYDKETMNHPKFLKNQIRMEIKQALSAIPFMSFLTAACFVLELHGYSKLYWNLDDYPRWYLWFQFPLFLMFTDCGVYFIHRWLHNPLVYKTLHKPHHKWIVSTPFASHAFHPVDGFLQSLPYHIFPFVFPLQKVSYILLFMIVNVWTVMIHDGEYLARDPIINGAACHTVHHLYFNYNYGQYTSLWDRIGGSYRKPEDELYDKSLKNQRSTWKEQSRKMEAIVKVVEQGDDRVYLHPDKKDK</sequence>
<reference evidence="7" key="1">
    <citation type="submission" date="2014-03" db="EMBL/GenBank/DDBJ databases">
        <authorList>
            <person name="Casaregola S."/>
        </authorList>
    </citation>
    <scope>NUCLEOTIDE SEQUENCE [LARGE SCALE GENOMIC DNA]</scope>
    <source>
        <strain evidence="7">CLIB 918</strain>
    </source>
</reference>
<dbReference type="STRING" id="1173061.A0A0J9XE52"/>
<evidence type="ECO:0000256" key="2">
    <source>
        <dbReference type="ARBA" id="ARBA00022692"/>
    </source>
</evidence>
<proteinExistence type="predicted"/>
<evidence type="ECO:0000313" key="7">
    <source>
        <dbReference type="EMBL" id="CDO55560.1"/>
    </source>
</evidence>
<evidence type="ECO:0000256" key="1">
    <source>
        <dbReference type="ARBA" id="ARBA00004370"/>
    </source>
</evidence>
<evidence type="ECO:0000259" key="6">
    <source>
        <dbReference type="Pfam" id="PF04116"/>
    </source>
</evidence>
<keyword evidence="8" id="KW-1185">Reference proteome</keyword>
<dbReference type="InterPro" id="IPR050307">
    <property type="entry name" value="Sterol_Desaturase_Related"/>
</dbReference>
<dbReference type="GO" id="GO:0008610">
    <property type="term" value="P:lipid biosynthetic process"/>
    <property type="evidence" value="ECO:0007669"/>
    <property type="project" value="InterPro"/>
</dbReference>
<keyword evidence="4 5" id="KW-0472">Membrane</keyword>
<keyword evidence="3 5" id="KW-1133">Transmembrane helix</keyword>
<comment type="subcellular location">
    <subcellularLocation>
        <location evidence="1">Membrane</location>
    </subcellularLocation>
</comment>
<feature type="transmembrane region" description="Helical" evidence="5">
    <location>
        <begin position="156"/>
        <end position="180"/>
    </location>
</feature>
<protein>
    <submittedName>
        <fullName evidence="7">Similar to Saccharomyces cerevisiae YLR056W ERG3 C-5 sterol desaturase, glycoprotein that catalyzes the introduction of a C-5(6) double bond into episterol, a in ergosterol biosynthesis</fullName>
    </submittedName>
</protein>
<dbReference type="OrthoDB" id="6354873at2759"/>
<evidence type="ECO:0000256" key="5">
    <source>
        <dbReference type="SAM" id="Phobius"/>
    </source>
</evidence>
<name>A0A0J9XE52_GEOCN</name>
<accession>A0A0J9XE52</accession>
<comment type="caution">
    <text evidence="7">The sequence shown here is derived from an EMBL/GenBank/DDBJ whole genome shotgun (WGS) entry which is preliminary data.</text>
</comment>
<organism evidence="7 8">
    <name type="scientific">Geotrichum candidum</name>
    <name type="common">Oospora lactis</name>
    <name type="synonym">Dipodascus geotrichum</name>
    <dbReference type="NCBI Taxonomy" id="1173061"/>
    <lineage>
        <taxon>Eukaryota</taxon>
        <taxon>Fungi</taxon>
        <taxon>Dikarya</taxon>
        <taxon>Ascomycota</taxon>
        <taxon>Saccharomycotina</taxon>
        <taxon>Dipodascomycetes</taxon>
        <taxon>Dipodascales</taxon>
        <taxon>Dipodascaceae</taxon>
        <taxon>Geotrichum</taxon>
    </lineage>
</organism>
<dbReference type="GO" id="GO:0016491">
    <property type="term" value="F:oxidoreductase activity"/>
    <property type="evidence" value="ECO:0007669"/>
    <property type="project" value="InterPro"/>
</dbReference>
<gene>
    <name evidence="7" type="ORF">BN980_GECA11s03013g</name>
</gene>
<dbReference type="PANTHER" id="PTHR11863">
    <property type="entry name" value="STEROL DESATURASE"/>
    <property type="match status" value="1"/>
</dbReference>
<evidence type="ECO:0000313" key="8">
    <source>
        <dbReference type="Proteomes" id="UP000242525"/>
    </source>
</evidence>
<dbReference type="GO" id="GO:0005506">
    <property type="term" value="F:iron ion binding"/>
    <property type="evidence" value="ECO:0007669"/>
    <property type="project" value="InterPro"/>
</dbReference>
<dbReference type="EMBL" id="CCBN010000011">
    <property type="protein sequence ID" value="CDO55560.1"/>
    <property type="molecule type" value="Genomic_DNA"/>
</dbReference>
<feature type="transmembrane region" description="Helical" evidence="5">
    <location>
        <begin position="108"/>
        <end position="135"/>
    </location>
</feature>
<evidence type="ECO:0000256" key="4">
    <source>
        <dbReference type="ARBA" id="ARBA00023136"/>
    </source>
</evidence>
<feature type="domain" description="Fatty acid hydroxylase" evidence="6">
    <location>
        <begin position="199"/>
        <end position="324"/>
    </location>
</feature>
<evidence type="ECO:0000256" key="3">
    <source>
        <dbReference type="ARBA" id="ARBA00022989"/>
    </source>
</evidence>
<dbReference type="GO" id="GO:0016020">
    <property type="term" value="C:membrane"/>
    <property type="evidence" value="ECO:0007669"/>
    <property type="project" value="UniProtKB-SubCell"/>
</dbReference>
<dbReference type="Proteomes" id="UP000242525">
    <property type="component" value="Unassembled WGS sequence"/>
</dbReference>
<dbReference type="Pfam" id="PF04116">
    <property type="entry name" value="FA_hydroxylase"/>
    <property type="match status" value="1"/>
</dbReference>
<keyword evidence="2 5" id="KW-0812">Transmembrane</keyword>
<dbReference type="AlphaFoldDB" id="A0A0J9XE52"/>